<sequence>MSIFLMSPGFVYASIWLFTIILYSLGLTTNISPLSNEMVVFLSINVVLGLIFSLPFITPGSINRVRLDKIMPSWRATKIWLIIWCFAIIPDVVVAGGIPMIMQFRGGYNYTEFGIPTYHGIVNMLFLFVFPSLYYHFLLSKRKIILLVILLMSIWEMLVFRRGILMSGLVEIFFLFFIYKKFTKKMFIYTVFSVITIVLLFGAVGDIRGAENPYQYLLSPEGQFLSSLPSGFTWFYVYVTAGLANLAYNFAHIVPVYDFTSFQDLFPSVIRNLIYSDLGFHDTMTLVDDNANVSTMFEKLMPDLGIAGSLIVVTCLLLLFSIAYKNLLKSYRYSLFPYAIAMQCAIFSGFYNLFFIQTYFLLFIVTLVFVRIKIFTGSHPHV</sequence>
<proteinExistence type="predicted"/>
<evidence type="ECO:0000313" key="2">
    <source>
        <dbReference type="Proteomes" id="UP000255163"/>
    </source>
</evidence>
<dbReference type="Proteomes" id="UP000255163">
    <property type="component" value="Unassembled WGS sequence"/>
</dbReference>
<dbReference type="NCBIfam" id="TIGR04370">
    <property type="entry name" value="glyco_rpt_poly"/>
    <property type="match status" value="1"/>
</dbReference>
<dbReference type="EMBL" id="UFYI01000007">
    <property type="protein sequence ID" value="STD27630.1"/>
    <property type="molecule type" value="Genomic_DNA"/>
</dbReference>
<dbReference type="RefSeq" id="WP_059347012.1">
    <property type="nucleotide sequence ID" value="NZ_CP011863.1"/>
</dbReference>
<organism evidence="1 2">
    <name type="scientific">Enterobacter asburiae</name>
    <dbReference type="NCBI Taxonomy" id="61645"/>
    <lineage>
        <taxon>Bacteria</taxon>
        <taxon>Pseudomonadati</taxon>
        <taxon>Pseudomonadota</taxon>
        <taxon>Gammaproteobacteria</taxon>
        <taxon>Enterobacterales</taxon>
        <taxon>Enterobacteriaceae</taxon>
        <taxon>Enterobacter</taxon>
        <taxon>Enterobacter cloacae complex</taxon>
    </lineage>
</organism>
<gene>
    <name evidence="1" type="ORF">NCTC12123_06250</name>
</gene>
<accession>A0A376FMV8</accession>
<reference evidence="1 2" key="1">
    <citation type="submission" date="2018-06" db="EMBL/GenBank/DDBJ databases">
        <authorList>
            <consortium name="Pathogen Informatics"/>
            <person name="Doyle S."/>
        </authorList>
    </citation>
    <scope>NUCLEOTIDE SEQUENCE [LARGE SCALE GENOMIC DNA]</scope>
    <source>
        <strain evidence="1 2">NCTC12123</strain>
    </source>
</reference>
<evidence type="ECO:0000313" key="1">
    <source>
        <dbReference type="EMBL" id="STD27630.1"/>
    </source>
</evidence>
<protein>
    <recommendedName>
        <fullName evidence="3">Oligosaccharide repeat unit polymerase</fullName>
    </recommendedName>
</protein>
<evidence type="ECO:0008006" key="3">
    <source>
        <dbReference type="Google" id="ProtNLM"/>
    </source>
</evidence>
<name>A0A376FMV8_ENTAS</name>
<dbReference type="AlphaFoldDB" id="A0A376FMV8"/>